<name>A0A1Y1HSV5_KLENI</name>
<keyword evidence="10" id="KW-1185">Reference proteome</keyword>
<protein>
    <submittedName>
        <fullName evidence="9">RNA-metabolising metallo-beta-lactamase family protein</fullName>
    </submittedName>
</protein>
<dbReference type="InterPro" id="IPR042173">
    <property type="entry name" value="RNase_J_2"/>
</dbReference>
<dbReference type="Pfam" id="PF00753">
    <property type="entry name" value="Lactamase_B"/>
    <property type="match status" value="1"/>
</dbReference>
<dbReference type="PANTHER" id="PTHR43694:SF1">
    <property type="entry name" value="RIBONUCLEASE J"/>
    <property type="match status" value="1"/>
</dbReference>
<feature type="compositionally biased region" description="Acidic residues" evidence="7">
    <location>
        <begin position="783"/>
        <end position="795"/>
    </location>
</feature>
<dbReference type="STRING" id="105231.A0A1Y1HSV5"/>
<dbReference type="CDD" id="cd07714">
    <property type="entry name" value="RNaseJ_MBL-fold"/>
    <property type="match status" value="1"/>
</dbReference>
<keyword evidence="2" id="KW-0479">Metal-binding</keyword>
<keyword evidence="4" id="KW-0862">Zinc</keyword>
<dbReference type="EMBL" id="DF236994">
    <property type="protein sequence ID" value="GAQ80081.1"/>
    <property type="molecule type" value="Genomic_DNA"/>
</dbReference>
<dbReference type="GO" id="GO:0008409">
    <property type="term" value="F:5'-3' exonuclease activity"/>
    <property type="evidence" value="ECO:0000318"/>
    <property type="project" value="GO_Central"/>
</dbReference>
<feature type="domain" description="Metallo-beta-lactamase" evidence="8">
    <location>
        <begin position="63"/>
        <end position="260"/>
    </location>
</feature>
<feature type="region of interest" description="Disordered" evidence="7">
    <location>
        <begin position="1"/>
        <end position="42"/>
    </location>
</feature>
<evidence type="ECO:0000256" key="5">
    <source>
        <dbReference type="ARBA" id="ARBA00022839"/>
    </source>
</evidence>
<dbReference type="Pfam" id="PF07521">
    <property type="entry name" value="RMMBL"/>
    <property type="match status" value="1"/>
</dbReference>
<proteinExistence type="predicted"/>
<dbReference type="GO" id="GO:0004532">
    <property type="term" value="F:RNA exonuclease activity"/>
    <property type="evidence" value="ECO:0000318"/>
    <property type="project" value="GO_Central"/>
</dbReference>
<dbReference type="InterPro" id="IPR036866">
    <property type="entry name" value="RibonucZ/Hydroxyglut_hydro"/>
</dbReference>
<feature type="region of interest" description="Disordered" evidence="7">
    <location>
        <begin position="674"/>
        <end position="697"/>
    </location>
</feature>
<dbReference type="AlphaFoldDB" id="A0A1Y1HSV5"/>
<dbReference type="Proteomes" id="UP000054558">
    <property type="component" value="Unassembled WGS sequence"/>
</dbReference>
<evidence type="ECO:0000259" key="8">
    <source>
        <dbReference type="SMART" id="SM00849"/>
    </source>
</evidence>
<evidence type="ECO:0000313" key="9">
    <source>
        <dbReference type="EMBL" id="GAQ80081.1"/>
    </source>
</evidence>
<dbReference type="SUPFAM" id="SSF56281">
    <property type="entry name" value="Metallo-hydrolase/oxidoreductase"/>
    <property type="match status" value="1"/>
</dbReference>
<feature type="compositionally biased region" description="Gly residues" evidence="7">
    <location>
        <begin position="678"/>
        <end position="695"/>
    </location>
</feature>
<evidence type="ECO:0000256" key="7">
    <source>
        <dbReference type="SAM" id="MobiDB-lite"/>
    </source>
</evidence>
<evidence type="ECO:0000256" key="1">
    <source>
        <dbReference type="ARBA" id="ARBA00022722"/>
    </source>
</evidence>
<organism evidence="9 10">
    <name type="scientific">Klebsormidium nitens</name>
    <name type="common">Green alga</name>
    <name type="synonym">Ulothrix nitens</name>
    <dbReference type="NCBI Taxonomy" id="105231"/>
    <lineage>
        <taxon>Eukaryota</taxon>
        <taxon>Viridiplantae</taxon>
        <taxon>Streptophyta</taxon>
        <taxon>Klebsormidiophyceae</taxon>
        <taxon>Klebsormidiales</taxon>
        <taxon>Klebsormidiaceae</taxon>
        <taxon>Klebsormidium</taxon>
    </lineage>
</organism>
<keyword evidence="5" id="KW-0269">Exonuclease</keyword>
<sequence length="795" mass="86285">MAASSSGNRRGGRRQSSSPNNLTDAPGRSRDDSTQRKMGGIVDLGLPGPPLRVFPIGGLGEIGMNCMLVGHNDRYIMLDAGLMFPDFDELGINRVLPDTQFISRWKHKIEAVFITHGHEDHIGALPWVVPALDPKTPIFSTGFTYHLIQRKMKEYGLWEPERFHTFRMRERFTAGPFELEPIRVTHSIPDACGVIFRCEDGTIVHTGDWKIDESPIDGDIFDRAALEEVGQEGVTLMMSDSTNVLSPGRTVSESEVAKSLMRRVAEHPGRVITTQFASNVHRLGSVKAAADATGRKLCFVGMSLKSYLDAAWKDGRAPFDPSILINAGDLDNYAPHELLIVTTGSQAEPRAALNLASFGGSKNLKLNKDDLVLYSAKMIPGNETRVVRMMNRIAELGPAIAMGRGERLHTSGHAYSDEQEEVIRLCQPQHFLPVHGEYAFLKAHEQLARQQGIRHTTVIKNGEMLGVAPLRNKNTVTTGQLALMGQQNLKLQYNDGDRATGSSHEMAIAERMHIAVEGMVIASLEITRPAGTRVLASAQQYQDGKEPYGLKARIRITTRCMWVDHGKLLGVMQTEAQRCLKRIAANQPLSVIEKEVAQAIRGAVRKYSNKRPDVVVIAYEGQWAVEEPSVSGRAEEEVRAPGKKGPKLVGGVKDRPPQAGEIEKEVLARALQETAGASGSGRGDPSGNGSRGGDPGLRAAEDVLLAGTLSGLATRRSDAAAVSPKRERVAQRMTATATLSPDGVLEMSDGLDGENAGAEPKARGNGAAPRVAAGRRTDGSSSDSEEAAEDYFLED</sequence>
<keyword evidence="3" id="KW-0378">Hydrolase</keyword>
<dbReference type="GO" id="GO:0006397">
    <property type="term" value="P:mRNA processing"/>
    <property type="evidence" value="ECO:0000318"/>
    <property type="project" value="GO_Central"/>
</dbReference>
<dbReference type="GO" id="GO:0046872">
    <property type="term" value="F:metal ion binding"/>
    <property type="evidence" value="ECO:0007669"/>
    <property type="project" value="UniProtKB-KW"/>
</dbReference>
<dbReference type="InterPro" id="IPR011108">
    <property type="entry name" value="RMMBL"/>
</dbReference>
<dbReference type="OrthoDB" id="17458at2759"/>
<dbReference type="SMART" id="SM00849">
    <property type="entry name" value="Lactamase_B"/>
    <property type="match status" value="1"/>
</dbReference>
<accession>A0A1Y1HSV5</accession>
<dbReference type="InterPro" id="IPR001279">
    <property type="entry name" value="Metallo-B-lactamas"/>
</dbReference>
<evidence type="ECO:0000313" key="10">
    <source>
        <dbReference type="Proteomes" id="UP000054558"/>
    </source>
</evidence>
<dbReference type="Gene3D" id="3.40.50.10710">
    <property type="entry name" value="Metallo-hydrolase/oxidoreductase"/>
    <property type="match status" value="1"/>
</dbReference>
<dbReference type="Gene3D" id="3.60.15.10">
    <property type="entry name" value="Ribonuclease Z/Hydroxyacylglutathione hydrolase-like"/>
    <property type="match status" value="1"/>
</dbReference>
<gene>
    <name evidence="9" type="ORF">KFL_000450380</name>
</gene>
<feature type="region of interest" description="Disordered" evidence="7">
    <location>
        <begin position="715"/>
        <end position="795"/>
    </location>
</feature>
<dbReference type="Pfam" id="PF22505">
    <property type="entry name" value="RNase_J_b_CASP"/>
    <property type="match status" value="1"/>
</dbReference>
<feature type="region of interest" description="Disordered" evidence="7">
    <location>
        <begin position="630"/>
        <end position="658"/>
    </location>
</feature>
<evidence type="ECO:0000256" key="3">
    <source>
        <dbReference type="ARBA" id="ARBA00022801"/>
    </source>
</evidence>
<reference evidence="9 10" key="1">
    <citation type="journal article" date="2014" name="Nat. Commun.">
        <title>Klebsormidium flaccidum genome reveals primary factors for plant terrestrial adaptation.</title>
        <authorList>
            <person name="Hori K."/>
            <person name="Maruyama F."/>
            <person name="Fujisawa T."/>
            <person name="Togashi T."/>
            <person name="Yamamoto N."/>
            <person name="Seo M."/>
            <person name="Sato S."/>
            <person name="Yamada T."/>
            <person name="Mori H."/>
            <person name="Tajima N."/>
            <person name="Moriyama T."/>
            <person name="Ikeuchi M."/>
            <person name="Watanabe M."/>
            <person name="Wada H."/>
            <person name="Kobayashi K."/>
            <person name="Saito M."/>
            <person name="Masuda T."/>
            <person name="Sasaki-Sekimoto Y."/>
            <person name="Mashiguchi K."/>
            <person name="Awai K."/>
            <person name="Shimojima M."/>
            <person name="Masuda S."/>
            <person name="Iwai M."/>
            <person name="Nobusawa T."/>
            <person name="Narise T."/>
            <person name="Kondo S."/>
            <person name="Saito H."/>
            <person name="Sato R."/>
            <person name="Murakawa M."/>
            <person name="Ihara Y."/>
            <person name="Oshima-Yamada Y."/>
            <person name="Ohtaka K."/>
            <person name="Satoh M."/>
            <person name="Sonobe K."/>
            <person name="Ishii M."/>
            <person name="Ohtani R."/>
            <person name="Kanamori-Sato M."/>
            <person name="Honoki R."/>
            <person name="Miyazaki D."/>
            <person name="Mochizuki H."/>
            <person name="Umetsu J."/>
            <person name="Higashi K."/>
            <person name="Shibata D."/>
            <person name="Kamiya Y."/>
            <person name="Sato N."/>
            <person name="Nakamura Y."/>
            <person name="Tabata S."/>
            <person name="Ida S."/>
            <person name="Kurokawa K."/>
            <person name="Ohta H."/>
        </authorList>
    </citation>
    <scope>NUCLEOTIDE SEQUENCE [LARGE SCALE GENOMIC DNA]</scope>
    <source>
        <strain evidence="9 10">NIES-2285</strain>
    </source>
</reference>
<dbReference type="GO" id="GO:0004521">
    <property type="term" value="F:RNA endonuclease activity"/>
    <property type="evidence" value="ECO:0000318"/>
    <property type="project" value="GO_Central"/>
</dbReference>
<evidence type="ECO:0000256" key="4">
    <source>
        <dbReference type="ARBA" id="ARBA00022833"/>
    </source>
</evidence>
<dbReference type="OMA" id="MWTDEGR"/>
<evidence type="ECO:0000256" key="2">
    <source>
        <dbReference type="ARBA" id="ARBA00022723"/>
    </source>
</evidence>
<dbReference type="GO" id="GO:0009507">
    <property type="term" value="C:chloroplast"/>
    <property type="evidence" value="ECO:0000318"/>
    <property type="project" value="GO_Central"/>
</dbReference>
<dbReference type="GO" id="GO:0006364">
    <property type="term" value="P:rRNA processing"/>
    <property type="evidence" value="ECO:0000318"/>
    <property type="project" value="GO_Central"/>
</dbReference>
<keyword evidence="6" id="KW-0694">RNA-binding</keyword>
<dbReference type="GO" id="GO:0003723">
    <property type="term" value="F:RNA binding"/>
    <property type="evidence" value="ECO:0007669"/>
    <property type="project" value="UniProtKB-KW"/>
</dbReference>
<dbReference type="InterPro" id="IPR055132">
    <property type="entry name" value="RNase_J_b_CASP"/>
</dbReference>
<dbReference type="PANTHER" id="PTHR43694">
    <property type="entry name" value="RIBONUCLEASE J"/>
    <property type="match status" value="1"/>
</dbReference>
<feature type="compositionally biased region" description="Low complexity" evidence="7">
    <location>
        <begin position="1"/>
        <end position="21"/>
    </location>
</feature>
<evidence type="ECO:0000256" key="6">
    <source>
        <dbReference type="ARBA" id="ARBA00022884"/>
    </source>
</evidence>
<keyword evidence="1" id="KW-0540">Nuclease</keyword>